<name>A0ABV7U5A1_9RHOB</name>
<dbReference type="Proteomes" id="UP001595539">
    <property type="component" value="Unassembled WGS sequence"/>
</dbReference>
<proteinExistence type="predicted"/>
<comment type="caution">
    <text evidence="1">The sequence shown here is derived from an EMBL/GenBank/DDBJ whole genome shotgun (WGS) entry which is preliminary data.</text>
</comment>
<keyword evidence="2" id="KW-1185">Reference proteome</keyword>
<evidence type="ECO:0000313" key="1">
    <source>
        <dbReference type="EMBL" id="MFC3630244.1"/>
    </source>
</evidence>
<dbReference type="EMBL" id="JBHRXY010000009">
    <property type="protein sequence ID" value="MFC3630244.1"/>
    <property type="molecule type" value="Genomic_DNA"/>
</dbReference>
<organism evidence="1 2">
    <name type="scientific">Paracoccus angustae</name>
    <dbReference type="NCBI Taxonomy" id="1671480"/>
    <lineage>
        <taxon>Bacteria</taxon>
        <taxon>Pseudomonadati</taxon>
        <taxon>Pseudomonadota</taxon>
        <taxon>Alphaproteobacteria</taxon>
        <taxon>Rhodobacterales</taxon>
        <taxon>Paracoccaceae</taxon>
        <taxon>Paracoccus</taxon>
    </lineage>
</organism>
<protein>
    <submittedName>
        <fullName evidence="1">Uncharacterized protein</fullName>
    </submittedName>
</protein>
<gene>
    <name evidence="1" type="ORF">ACFOM8_12405</name>
</gene>
<sequence>MQAVQRQRALAQVVQAVLDRLTVHGGDVARDFRQARDLAVGVGGDVAVDEVLE</sequence>
<accession>A0ABV7U5A1</accession>
<evidence type="ECO:0000313" key="2">
    <source>
        <dbReference type="Proteomes" id="UP001595539"/>
    </source>
</evidence>
<reference evidence="2" key="1">
    <citation type="journal article" date="2019" name="Int. J. Syst. Evol. Microbiol.">
        <title>The Global Catalogue of Microorganisms (GCM) 10K type strain sequencing project: providing services to taxonomists for standard genome sequencing and annotation.</title>
        <authorList>
            <consortium name="The Broad Institute Genomics Platform"/>
            <consortium name="The Broad Institute Genome Sequencing Center for Infectious Disease"/>
            <person name="Wu L."/>
            <person name="Ma J."/>
        </authorList>
    </citation>
    <scope>NUCLEOTIDE SEQUENCE [LARGE SCALE GENOMIC DNA]</scope>
    <source>
        <strain evidence="2">KCTC 42473</strain>
    </source>
</reference>
<dbReference type="RefSeq" id="WP_377761766.1">
    <property type="nucleotide sequence ID" value="NZ_JBHRXY010000009.1"/>
</dbReference>